<dbReference type="SUPFAM" id="SSF159888">
    <property type="entry name" value="YdhG-like"/>
    <property type="match status" value="1"/>
</dbReference>
<dbReference type="Proteomes" id="UP001207742">
    <property type="component" value="Unassembled WGS sequence"/>
</dbReference>
<dbReference type="InterPro" id="IPR014922">
    <property type="entry name" value="YdhG-like"/>
</dbReference>
<accession>A0ABT3IM57</accession>
<dbReference type="EMBL" id="JAPDNS010000001">
    <property type="protein sequence ID" value="MCW3485045.1"/>
    <property type="molecule type" value="Genomic_DNA"/>
</dbReference>
<protein>
    <submittedName>
        <fullName evidence="2">YdeI/OmpD-associated family protein</fullName>
    </submittedName>
</protein>
<dbReference type="Gene3D" id="3.90.1150.200">
    <property type="match status" value="1"/>
</dbReference>
<proteinExistence type="predicted"/>
<evidence type="ECO:0000259" key="1">
    <source>
        <dbReference type="Pfam" id="PF08818"/>
    </source>
</evidence>
<dbReference type="Pfam" id="PF13376">
    <property type="entry name" value="OmdA"/>
    <property type="match status" value="1"/>
</dbReference>
<feature type="domain" description="YdhG-like" evidence="1">
    <location>
        <begin position="22"/>
        <end position="115"/>
    </location>
</feature>
<evidence type="ECO:0000313" key="2">
    <source>
        <dbReference type="EMBL" id="MCW3485045.1"/>
    </source>
</evidence>
<comment type="caution">
    <text evidence="2">The sequence shown here is derived from an EMBL/GenBank/DDBJ whole genome shotgun (WGS) entry which is preliminary data.</text>
</comment>
<organism evidence="2 3">
    <name type="scientific">Chitinophaga nivalis</name>
    <dbReference type="NCBI Taxonomy" id="2991709"/>
    <lineage>
        <taxon>Bacteria</taxon>
        <taxon>Pseudomonadati</taxon>
        <taxon>Bacteroidota</taxon>
        <taxon>Chitinophagia</taxon>
        <taxon>Chitinophagales</taxon>
        <taxon>Chitinophagaceae</taxon>
        <taxon>Chitinophaga</taxon>
    </lineage>
</organism>
<dbReference type="RefSeq" id="WP_264731039.1">
    <property type="nucleotide sequence ID" value="NZ_JAPDNR010000001.1"/>
</dbReference>
<dbReference type="Pfam" id="PF08818">
    <property type="entry name" value="DUF1801"/>
    <property type="match status" value="1"/>
</dbReference>
<evidence type="ECO:0000313" key="3">
    <source>
        <dbReference type="Proteomes" id="UP001207742"/>
    </source>
</evidence>
<sequence>MSQTDPRIDTYIQAAAPFAVPILTHLRKLVHKACPGATETIKWGFPHFEYAGSILCNMAAFKQHCSFGFWKAAAMKDPEKLFTPIGETGMGHFGKITQLKDLPADKLLLQYLKEAAALNEAGVVKTPSKTKTPATGSKQLDIPDYFLAALKKNKKALATFEAFSYSNKKEYVTWVTEAKTEKTQLERLATAVEWMAEGKIRNWKYVK</sequence>
<gene>
    <name evidence="2" type="ORF">OL497_14145</name>
</gene>
<reference evidence="2 3" key="1">
    <citation type="submission" date="2022-10" db="EMBL/GenBank/DDBJ databases">
        <title>Chitinophaga nivalis PC15 sp. nov., isolated from Pyeongchang county, South Korea.</title>
        <authorList>
            <person name="Trinh H.N."/>
        </authorList>
    </citation>
    <scope>NUCLEOTIDE SEQUENCE [LARGE SCALE GENOMIC DNA]</scope>
    <source>
        <strain evidence="2 3">PC14</strain>
    </source>
</reference>
<name>A0ABT3IM57_9BACT</name>
<keyword evidence="3" id="KW-1185">Reference proteome</keyword>